<proteinExistence type="predicted"/>
<sequence>MSGQRRPDDAVSGLPAGLSARPRDARRGLPIPPVNVHDGPDGLRVDSTTINTTISTELALARRCSLCGGPMGYWVAFLGGPGAAELLRYTDPPGHAECMTAALSLCPHIALARHRRARADRPGGGMIPPGSHGEKPEKYVLGITRSYRTEFVPSHGFSVYLPAPFKSVHEYEYGPDGRLVTTPRAR</sequence>
<accession>A0A561VSE4</accession>
<organism evidence="2 3">
    <name type="scientific">Actinoplanes teichomyceticus</name>
    <dbReference type="NCBI Taxonomy" id="1867"/>
    <lineage>
        <taxon>Bacteria</taxon>
        <taxon>Bacillati</taxon>
        <taxon>Actinomycetota</taxon>
        <taxon>Actinomycetes</taxon>
        <taxon>Micromonosporales</taxon>
        <taxon>Micromonosporaceae</taxon>
        <taxon>Actinoplanes</taxon>
    </lineage>
</organism>
<evidence type="ECO:0000313" key="3">
    <source>
        <dbReference type="Proteomes" id="UP000320239"/>
    </source>
</evidence>
<name>A0A561VSE4_ACTTI</name>
<comment type="caution">
    <text evidence="2">The sequence shown here is derived from an EMBL/GenBank/DDBJ whole genome shotgun (WGS) entry which is preliminary data.</text>
</comment>
<keyword evidence="3" id="KW-1185">Reference proteome</keyword>
<reference evidence="2 3" key="1">
    <citation type="submission" date="2019-06" db="EMBL/GenBank/DDBJ databases">
        <title>Sequencing the genomes of 1000 actinobacteria strains.</title>
        <authorList>
            <person name="Klenk H.-P."/>
        </authorList>
    </citation>
    <scope>NUCLEOTIDE SEQUENCE [LARGE SCALE GENOMIC DNA]</scope>
    <source>
        <strain evidence="2 3">DSM 43866</strain>
    </source>
</reference>
<evidence type="ECO:0000256" key="1">
    <source>
        <dbReference type="SAM" id="MobiDB-lite"/>
    </source>
</evidence>
<feature type="region of interest" description="Disordered" evidence="1">
    <location>
        <begin position="1"/>
        <end position="42"/>
    </location>
</feature>
<dbReference type="Proteomes" id="UP000320239">
    <property type="component" value="Unassembled WGS sequence"/>
</dbReference>
<evidence type="ECO:0000313" key="2">
    <source>
        <dbReference type="EMBL" id="TWG14526.1"/>
    </source>
</evidence>
<gene>
    <name evidence="2" type="ORF">FHX34_104826</name>
</gene>
<protein>
    <submittedName>
        <fullName evidence="2">Uncharacterized protein</fullName>
    </submittedName>
</protein>
<dbReference type="AlphaFoldDB" id="A0A561VSE4"/>
<dbReference type="EMBL" id="VIWY01000004">
    <property type="protein sequence ID" value="TWG14526.1"/>
    <property type="molecule type" value="Genomic_DNA"/>
</dbReference>